<dbReference type="PANTHER" id="PTHR36766:SF61">
    <property type="entry name" value="NB-ARC DOMAIN DISEASE RESISTANCE PROTEIN"/>
    <property type="match status" value="1"/>
</dbReference>
<dbReference type="KEGG" id="qsa:O6P43_006519"/>
<evidence type="ECO:0000313" key="7">
    <source>
        <dbReference type="Proteomes" id="UP001163823"/>
    </source>
</evidence>
<evidence type="ECO:0000256" key="1">
    <source>
        <dbReference type="ARBA" id="ARBA00022737"/>
    </source>
</evidence>
<dbReference type="PANTHER" id="PTHR36766">
    <property type="entry name" value="PLANT BROAD-SPECTRUM MILDEW RESISTANCE PROTEIN RPW8"/>
    <property type="match status" value="1"/>
</dbReference>
<accession>A0AAD7VI52</accession>
<proteinExistence type="predicted"/>
<protein>
    <submittedName>
        <fullName evidence="6">Disease resistance protein</fullName>
    </submittedName>
</protein>
<dbReference type="GO" id="GO:0005524">
    <property type="term" value="F:ATP binding"/>
    <property type="evidence" value="ECO:0007669"/>
    <property type="project" value="UniProtKB-KW"/>
</dbReference>
<keyword evidence="2" id="KW-0547">Nucleotide-binding</keyword>
<dbReference type="Pfam" id="PF18052">
    <property type="entry name" value="Rx_N"/>
    <property type="match status" value="1"/>
</dbReference>
<reference evidence="6" key="1">
    <citation type="journal article" date="2023" name="Science">
        <title>Elucidation of the pathway for biosynthesis of saponin adjuvants from the soapbark tree.</title>
        <authorList>
            <person name="Reed J."/>
            <person name="Orme A."/>
            <person name="El-Demerdash A."/>
            <person name="Owen C."/>
            <person name="Martin L.B.B."/>
            <person name="Misra R.C."/>
            <person name="Kikuchi S."/>
            <person name="Rejzek M."/>
            <person name="Martin A.C."/>
            <person name="Harkess A."/>
            <person name="Leebens-Mack J."/>
            <person name="Louveau T."/>
            <person name="Stephenson M.J."/>
            <person name="Osbourn A."/>
        </authorList>
    </citation>
    <scope>NUCLEOTIDE SEQUENCE</scope>
    <source>
        <strain evidence="6">S10</strain>
    </source>
</reference>
<dbReference type="AlphaFoldDB" id="A0AAD7VI52"/>
<comment type="caution">
    <text evidence="6">The sequence shown here is derived from an EMBL/GenBank/DDBJ whole genome shotgun (WGS) entry which is preliminary data.</text>
</comment>
<dbReference type="Proteomes" id="UP001163823">
    <property type="component" value="Chromosome 3"/>
</dbReference>
<sequence length="131" mass="15255">MAESFIFSFAHSLLEKLGSLAYQEVCLVWGLHDDLLRLEHTLANIRAVLLDAEEKQEHNHALRVWLCQLKDVFSAAEDVLDEFEFQALRKKVVKIHGSTKRKVRHFFSSSNPVVFRLKMGHKIKEITKKIR</sequence>
<keyword evidence="4" id="KW-0067">ATP-binding</keyword>
<evidence type="ECO:0000256" key="2">
    <source>
        <dbReference type="ARBA" id="ARBA00022741"/>
    </source>
</evidence>
<evidence type="ECO:0000256" key="3">
    <source>
        <dbReference type="ARBA" id="ARBA00022821"/>
    </source>
</evidence>
<feature type="domain" description="Disease resistance N-terminal" evidence="5">
    <location>
        <begin position="11"/>
        <end position="102"/>
    </location>
</feature>
<dbReference type="EMBL" id="JARAOO010000003">
    <property type="protein sequence ID" value="KAJ7976791.1"/>
    <property type="molecule type" value="Genomic_DNA"/>
</dbReference>
<evidence type="ECO:0000256" key="4">
    <source>
        <dbReference type="ARBA" id="ARBA00022840"/>
    </source>
</evidence>
<dbReference type="Gene3D" id="1.20.5.4130">
    <property type="match status" value="1"/>
</dbReference>
<organism evidence="6 7">
    <name type="scientific">Quillaja saponaria</name>
    <name type="common">Soap bark tree</name>
    <dbReference type="NCBI Taxonomy" id="32244"/>
    <lineage>
        <taxon>Eukaryota</taxon>
        <taxon>Viridiplantae</taxon>
        <taxon>Streptophyta</taxon>
        <taxon>Embryophyta</taxon>
        <taxon>Tracheophyta</taxon>
        <taxon>Spermatophyta</taxon>
        <taxon>Magnoliopsida</taxon>
        <taxon>eudicotyledons</taxon>
        <taxon>Gunneridae</taxon>
        <taxon>Pentapetalae</taxon>
        <taxon>rosids</taxon>
        <taxon>fabids</taxon>
        <taxon>Fabales</taxon>
        <taxon>Quillajaceae</taxon>
        <taxon>Quillaja</taxon>
    </lineage>
</organism>
<keyword evidence="3" id="KW-0611">Plant defense</keyword>
<keyword evidence="7" id="KW-1185">Reference proteome</keyword>
<name>A0AAD7VI52_QUISA</name>
<evidence type="ECO:0000313" key="6">
    <source>
        <dbReference type="EMBL" id="KAJ7976791.1"/>
    </source>
</evidence>
<dbReference type="InterPro" id="IPR041118">
    <property type="entry name" value="Rx_N"/>
</dbReference>
<dbReference type="CDD" id="cd14798">
    <property type="entry name" value="RX-CC_like"/>
    <property type="match status" value="1"/>
</dbReference>
<evidence type="ECO:0000259" key="5">
    <source>
        <dbReference type="Pfam" id="PF18052"/>
    </source>
</evidence>
<gene>
    <name evidence="6" type="ORF">O6P43_006519</name>
</gene>
<dbReference type="InterPro" id="IPR038005">
    <property type="entry name" value="RX-like_CC"/>
</dbReference>
<dbReference type="GO" id="GO:0006952">
    <property type="term" value="P:defense response"/>
    <property type="evidence" value="ECO:0007669"/>
    <property type="project" value="UniProtKB-KW"/>
</dbReference>
<keyword evidence="1" id="KW-0677">Repeat</keyword>